<feature type="domain" description="SpaA-like prealbumin fold" evidence="12">
    <location>
        <begin position="1841"/>
        <end position="1927"/>
    </location>
</feature>
<dbReference type="NCBIfam" id="TIGR01167">
    <property type="entry name" value="LPXTG_anchor"/>
    <property type="match status" value="1"/>
</dbReference>
<dbReference type="InterPro" id="IPR013783">
    <property type="entry name" value="Ig-like_fold"/>
</dbReference>
<dbReference type="Proteomes" id="UP000187608">
    <property type="component" value="Unassembled WGS sequence"/>
</dbReference>
<dbReference type="STRING" id="570947.SAMN05421687_11811"/>
<keyword evidence="6" id="KW-0572">Peptidoglycan-anchor</keyword>
<feature type="domain" description="Collagen binding" evidence="11">
    <location>
        <begin position="880"/>
        <end position="1008"/>
    </location>
</feature>
<feature type="domain" description="SpaA-like prealbumin fold" evidence="12">
    <location>
        <begin position="2128"/>
        <end position="2216"/>
    </location>
</feature>
<feature type="transmembrane region" description="Helical" evidence="8">
    <location>
        <begin position="2286"/>
        <end position="2306"/>
    </location>
</feature>
<dbReference type="Pfam" id="PF17802">
    <property type="entry name" value="SpaA"/>
    <property type="match status" value="11"/>
</dbReference>
<feature type="compositionally biased region" description="Polar residues" evidence="7">
    <location>
        <begin position="299"/>
        <end position="310"/>
    </location>
</feature>
<feature type="domain" description="SpaA-like prealbumin fold" evidence="12">
    <location>
        <begin position="2034"/>
        <end position="2123"/>
    </location>
</feature>
<evidence type="ECO:0000256" key="6">
    <source>
        <dbReference type="ARBA" id="ARBA00023088"/>
    </source>
</evidence>
<dbReference type="GO" id="GO:0007155">
    <property type="term" value="P:cell adhesion"/>
    <property type="evidence" value="ECO:0007669"/>
    <property type="project" value="InterPro"/>
</dbReference>
<feature type="domain" description="SpaA-like prealbumin fold" evidence="12">
    <location>
        <begin position="1454"/>
        <end position="1537"/>
    </location>
</feature>
<keyword evidence="5 9" id="KW-0732">Signal</keyword>
<evidence type="ECO:0000256" key="8">
    <source>
        <dbReference type="SAM" id="Phobius"/>
    </source>
</evidence>
<feature type="region of interest" description="Disordered" evidence="7">
    <location>
        <begin position="2185"/>
        <end position="2279"/>
    </location>
</feature>
<feature type="region of interest" description="Disordered" evidence="7">
    <location>
        <begin position="128"/>
        <end position="314"/>
    </location>
</feature>
<keyword evidence="8" id="KW-1133">Transmembrane helix</keyword>
<dbReference type="Pfam" id="PF00746">
    <property type="entry name" value="Gram_pos_anchor"/>
    <property type="match status" value="1"/>
</dbReference>
<dbReference type="InterPro" id="IPR041171">
    <property type="entry name" value="SDR_Ig"/>
</dbReference>
<feature type="domain" description="Collagen binding" evidence="11">
    <location>
        <begin position="1029"/>
        <end position="1146"/>
    </location>
</feature>
<evidence type="ECO:0000259" key="12">
    <source>
        <dbReference type="Pfam" id="PF17802"/>
    </source>
</evidence>
<evidence type="ECO:0000256" key="1">
    <source>
        <dbReference type="ARBA" id="ARBA00004168"/>
    </source>
</evidence>
<name>A0A1N7KTL9_9BACI</name>
<sequence>MKRTLSLLMLLLLLFQTSVSGMIPALQTEASTTKVFDQVTYLDKKGGVVPSGQEEEASQMKVSWSVNSEDIDISEVFTYKVPTNVAITTRTTGTLTASGIEVGTYDTGDGSMVSIQFQEALADQPKAGGEFTIPLTPKPKEEDSVTEQSTSSSGEEEMTASEADSSKTETSSEQEETTETTEETKNGGTDDTSTADDDQQSETSKTTESAETTTEEKDTSEEKTTKEESTSVDQTTNTDENTTKDENVEESEDATKTKESDQTSEKDTEETSSDETTEETKTTTSEDQAQEQKNEEKSTASTESQETSIQPMDLQPMATANEAGEITENILTNANLVIRNQQGDSIDSAGSDSLISIEYDWALPNGHGYKDGDFFTFQVPQELDIYNEVKEEPIRYNNQTIGHFSVDTNGTTTITFTEFIENYSEIEGSLEIVTKLKEETVMTEDKEVIVTPIEGQQSVAIPIDFNPGGAATTKKGVPDRSYNAESIEWTVDFNKSLTQLDNAVLSDPVQSGQVLRDGSIQLYHLNTKLDGSVTLGSQVATSKYSVGTTEGGGDFTIEFNESINTAYRLVYTTDITDDSQTDFDNTATLLSGGTEQGSASASVYVERGKALEKDAIGYDRATQTITWEIRYNYNEKTIPQSEAILSDSFTTSQEFVNDSLNVEQMVIDENGNATSQAAAENYSVTNDAANSSFDLQFNEDISDAYKITYKTKASERVFGSETITNTVKSGEEASSANRNIGQQILFKNHNTPNYENKTVEWEIPFNRDRQTMENLTLTDTFTNSGLTLREDTINISGLEKGTDYELIRNEADEFEINFTTTITEAHTLTYITDFNYEERADKGKNYLRNHVNLAWTNADDESKTKEATEDFKPDTFTQANGFKNGSYNAVDKEITWNIGVNYNLKTLDSAVVTDVIQGNQKLMPDSIKVYKMNLTGGSNGTNQGDLVPESEYTFTYSEEDKEFELIFDNSISSPYKITYKTSLEGLALVESSYTNEAVLTDGEVEETSLDASVSIPHGGKYTAKGGTQNGKIIDWNVNINFGQSDVSNAKVIDNPSANQATLQDSFHLYDTTVDSNGNVTKQNELERDTDYTLTFGEDGNSFTLAFTDSIDGPYILEYQSRILEQVGGEVSNDITFQGENIEEQTSESQKTVTVKYTAGMGDGKGEIGRLTVEKIDSLTKEPLSGAVFKLKDPGSGVIIDEKTTEEDGTVIFDRLLYGDYTLIEERAPEGYVKDTEIQTVTIDSPYEEGNPERDGNSVQVTNKEIKRDVKLTKKDAEQADTLLEGAVFDLQKEDGTVVESSLTTDENGEITVTDLEPGNYQFVETKAPEGYQLDQTPYSFSIEGQQTDVDQVTATNVQLGDLILTKTAKEDGSKRLQGAEFELRDGKGEVIETSLTTDENGEILVEDLTPGTYELVETKAPIHYQLDETPVSFTLEKGSSATVSKTMENELIPGNVELTKVDAFDSDIVLEGAEFRLETAGGDVLEQGLTTDENGKIAVEDLQPGDYRFIETKAPEHYVPDDTPVAFTIEKSATPSDVETVSVEKQNDLISGGINVLKVDEDDSDLTLEGATFDLLDEDENTLRTDLATDENGTLIIDDLRPGTYHLKETEAPTYYALDETLQTFVIEKSQQERTSLTVENELITGNVSLTKKDVDEPSDLLEGAEFKIEKENGETVREGLITDENGTVTADELKPGDYRFVETEAPVHYQLNDTPVEFTIPRAETEEDVVTVETEAFNELFQGDIKLTKVDSRSHSKKLEGAVFNLLNDKGEVIREGLMTDEEGVVMAENLRPGDYRLVETDAPVHYLLNRTPIDVTVPRVESDEAAPVEVRAENRLIPGDVELTKVDKQDGTNLLEGAVFEVQTSYGTPVRTNLVTDETGTIEVNNLRPGTYQFVETKAPKYYKLDETPIEFTIRKSQNQEVRLTAENEQIEGQVELTKVDEDNQDKTLSGAEFTLRNASGETLEEGLTTNDEGNLYVYDLEPGTYEFVETKAPEFYELNETPLEFTVEQTETPEEIQFVEVTAENEMITTSVNLTKVDEEDTDLRLDGAVFTLLDEEGEVVEEGLETDEEGKIVVENLKPGAYSFIETKAPEGYVLDETPQEFTIAEGQREEEEVTVKNERYREDITIIKADADTDEALEGAVFQLENEAGDVIDSDIVTDEDGQAVIEDLPIGVYSLIETESPEGYQQKDEPVTIEVDPATEENGKVIVTNEKEETPEETPDPDEPSEDVDSENDSSGDDPNNDTDVKDENDTSGNDNDDTSGNDNGDSSGGDTLPQTGEQWFLFSMILGILSVIAGGVLMFGRVRTA</sequence>
<evidence type="ECO:0000259" key="13">
    <source>
        <dbReference type="Pfam" id="PF17961"/>
    </source>
</evidence>
<protein>
    <submittedName>
        <fullName evidence="14">LPXTG-motif cell wall anchor domain-containing protein</fullName>
    </submittedName>
</protein>
<accession>A0A1N7KTL9</accession>
<dbReference type="SUPFAM" id="SSF49478">
    <property type="entry name" value="Cna protein B-type domain"/>
    <property type="match status" value="11"/>
</dbReference>
<evidence type="ECO:0000256" key="4">
    <source>
        <dbReference type="ARBA" id="ARBA00022525"/>
    </source>
</evidence>
<dbReference type="Pfam" id="PF05737">
    <property type="entry name" value="Collagen_bind"/>
    <property type="match status" value="4"/>
</dbReference>
<feature type="domain" description="SpaA-like prealbumin fold" evidence="12">
    <location>
        <begin position="1935"/>
        <end position="2021"/>
    </location>
</feature>
<feature type="compositionally biased region" description="Basic and acidic residues" evidence="7">
    <location>
        <begin position="253"/>
        <end position="266"/>
    </location>
</feature>
<feature type="domain" description="SpaA-like prealbumin fold" evidence="12">
    <location>
        <begin position="1268"/>
        <end position="1354"/>
    </location>
</feature>
<feature type="domain" description="SpaA-like prealbumin fold" evidence="12">
    <location>
        <begin position="1744"/>
        <end position="1821"/>
    </location>
</feature>
<keyword evidence="8" id="KW-0472">Membrane</keyword>
<evidence type="ECO:0000313" key="15">
    <source>
        <dbReference type="Proteomes" id="UP000187608"/>
    </source>
</evidence>
<comment type="subcellular location">
    <subcellularLocation>
        <location evidence="1">Secreted</location>
        <location evidence="1">Cell wall</location>
        <topology evidence="1">Peptidoglycan-anchor</topology>
    </subcellularLocation>
</comment>
<reference evidence="15" key="1">
    <citation type="submission" date="2017-01" db="EMBL/GenBank/DDBJ databases">
        <authorList>
            <person name="Varghese N."/>
            <person name="Submissions S."/>
        </authorList>
    </citation>
    <scope>NUCLEOTIDE SEQUENCE [LARGE SCALE GENOMIC DNA]</scope>
    <source>
        <strain evidence="15">DSM 23127</strain>
    </source>
</reference>
<evidence type="ECO:0000256" key="7">
    <source>
        <dbReference type="SAM" id="MobiDB-lite"/>
    </source>
</evidence>
<feature type="domain" description="SpaA-like prealbumin fold" evidence="12">
    <location>
        <begin position="1553"/>
        <end position="1641"/>
    </location>
</feature>
<organism evidence="14 15">
    <name type="scientific">Salimicrobium flavidum</name>
    <dbReference type="NCBI Taxonomy" id="570947"/>
    <lineage>
        <taxon>Bacteria</taxon>
        <taxon>Bacillati</taxon>
        <taxon>Bacillota</taxon>
        <taxon>Bacilli</taxon>
        <taxon>Bacillales</taxon>
        <taxon>Bacillaceae</taxon>
        <taxon>Salimicrobium</taxon>
    </lineage>
</organism>
<evidence type="ECO:0000313" key="14">
    <source>
        <dbReference type="EMBL" id="SIS64905.1"/>
    </source>
</evidence>
<dbReference type="InterPro" id="IPR008456">
    <property type="entry name" value="Collagen-bd_dom"/>
</dbReference>
<evidence type="ECO:0000256" key="3">
    <source>
        <dbReference type="ARBA" id="ARBA00022512"/>
    </source>
</evidence>
<feature type="compositionally biased region" description="Low complexity" evidence="7">
    <location>
        <begin position="2267"/>
        <end position="2278"/>
    </location>
</feature>
<keyword evidence="15" id="KW-1185">Reference proteome</keyword>
<comment type="similarity">
    <text evidence="2">Belongs to the serine-aspartate repeat-containing protein (SDr) family.</text>
</comment>
<dbReference type="PANTHER" id="PTHR36108:SF13">
    <property type="entry name" value="COLOSSIN-B-RELATED"/>
    <property type="match status" value="1"/>
</dbReference>
<keyword evidence="8" id="KW-0812">Transmembrane</keyword>
<feature type="domain" description="Gram-positive cocci surface proteins LPxTG" evidence="10">
    <location>
        <begin position="2273"/>
        <end position="2306"/>
    </location>
</feature>
<dbReference type="EMBL" id="FTOC01000018">
    <property type="protein sequence ID" value="SIS64905.1"/>
    <property type="molecule type" value="Genomic_DNA"/>
</dbReference>
<feature type="compositionally biased region" description="Acidic residues" evidence="7">
    <location>
        <begin position="267"/>
        <end position="277"/>
    </location>
</feature>
<keyword evidence="3" id="KW-0134">Cell wall</keyword>
<dbReference type="Gene3D" id="2.60.40.10">
    <property type="entry name" value="Immunoglobulins"/>
    <property type="match status" value="11"/>
</dbReference>
<dbReference type="InterPro" id="IPR008966">
    <property type="entry name" value="Adhesion_dom_sf"/>
</dbReference>
<dbReference type="Gene3D" id="2.60.40.740">
    <property type="match status" value="5"/>
</dbReference>
<keyword evidence="4" id="KW-0964">Secreted</keyword>
<proteinExistence type="inferred from homology"/>
<evidence type="ECO:0000259" key="10">
    <source>
        <dbReference type="Pfam" id="PF00746"/>
    </source>
</evidence>
<dbReference type="Gene3D" id="2.60.40.1280">
    <property type="match status" value="1"/>
</dbReference>
<dbReference type="InterPro" id="IPR011252">
    <property type="entry name" value="Fibrogen-bd_dom1"/>
</dbReference>
<dbReference type="Pfam" id="PF17961">
    <property type="entry name" value="Big_8"/>
    <property type="match status" value="1"/>
</dbReference>
<feature type="domain" description="SpaA-like prealbumin fold" evidence="12">
    <location>
        <begin position="1362"/>
        <end position="1448"/>
    </location>
</feature>
<dbReference type="SUPFAM" id="SSF49401">
    <property type="entry name" value="Bacterial adhesins"/>
    <property type="match status" value="7"/>
</dbReference>
<feature type="compositionally biased region" description="Acidic residues" evidence="7">
    <location>
        <begin position="172"/>
        <end position="181"/>
    </location>
</feature>
<feature type="domain" description="Collagen binding" evidence="11">
    <location>
        <begin position="472"/>
        <end position="596"/>
    </location>
</feature>
<feature type="compositionally biased region" description="Low complexity" evidence="7">
    <location>
        <begin position="201"/>
        <end position="212"/>
    </location>
</feature>
<feature type="compositionally biased region" description="Low complexity" evidence="7">
    <location>
        <begin position="231"/>
        <end position="240"/>
    </location>
</feature>
<evidence type="ECO:0000256" key="2">
    <source>
        <dbReference type="ARBA" id="ARBA00007257"/>
    </source>
</evidence>
<feature type="compositionally biased region" description="Acidic residues" evidence="7">
    <location>
        <begin position="2219"/>
        <end position="2248"/>
    </location>
</feature>
<feature type="domain" description="SDR-like Ig" evidence="13">
    <location>
        <begin position="355"/>
        <end position="445"/>
    </location>
</feature>
<feature type="compositionally biased region" description="Basic and acidic residues" evidence="7">
    <location>
        <begin position="214"/>
        <end position="229"/>
    </location>
</feature>
<feature type="domain" description="SpaA-like prealbumin fold" evidence="12">
    <location>
        <begin position="1646"/>
        <end position="1729"/>
    </location>
</feature>
<feature type="domain" description="SpaA-like prealbumin fold" evidence="12">
    <location>
        <begin position="1168"/>
        <end position="1243"/>
    </location>
</feature>
<dbReference type="InterPro" id="IPR041033">
    <property type="entry name" value="SpaA_PFL_dom_1"/>
</dbReference>
<evidence type="ECO:0000256" key="5">
    <source>
        <dbReference type="ARBA" id="ARBA00022729"/>
    </source>
</evidence>
<dbReference type="RefSeq" id="WP_076560820.1">
    <property type="nucleotide sequence ID" value="NZ_FTOC01000018.1"/>
</dbReference>
<evidence type="ECO:0000256" key="9">
    <source>
        <dbReference type="SAM" id="SignalP"/>
    </source>
</evidence>
<dbReference type="PANTHER" id="PTHR36108">
    <property type="entry name" value="COLOSSIN-B-RELATED"/>
    <property type="match status" value="1"/>
</dbReference>
<dbReference type="GO" id="GO:0005518">
    <property type="term" value="F:collagen binding"/>
    <property type="evidence" value="ECO:0007669"/>
    <property type="project" value="InterPro"/>
</dbReference>
<dbReference type="OrthoDB" id="2056845at2"/>
<feature type="signal peptide" evidence="9">
    <location>
        <begin position="1"/>
        <end position="21"/>
    </location>
</feature>
<feature type="domain" description="Collagen binding" evidence="11">
    <location>
        <begin position="619"/>
        <end position="727"/>
    </location>
</feature>
<feature type="chain" id="PRO_5038727655" evidence="9">
    <location>
        <begin position="22"/>
        <end position="2312"/>
    </location>
</feature>
<gene>
    <name evidence="14" type="ORF">SAMN05421687_11811</name>
</gene>
<evidence type="ECO:0000259" key="11">
    <source>
        <dbReference type="Pfam" id="PF05737"/>
    </source>
</evidence>
<dbReference type="InterPro" id="IPR019931">
    <property type="entry name" value="LPXTG_anchor"/>
</dbReference>